<name>A0A2D0NCT9_FLAN2</name>
<dbReference type="Proteomes" id="UP000223913">
    <property type="component" value="Unassembled WGS sequence"/>
</dbReference>
<keyword evidence="2" id="KW-1185">Reference proteome</keyword>
<comment type="caution">
    <text evidence="1">The sequence shown here is derived from an EMBL/GenBank/DDBJ whole genome shotgun (WGS) entry which is preliminary data.</text>
</comment>
<sequence length="88" mass="10105">MAEVRIACPKCDWEPDGKPYWSCTCGHVWNTFDTGGRCPACKKQWEWTQCVVHAGGCLAMSPHLDWYRGLDEWLEEEISKIEVIVETS</sequence>
<gene>
    <name evidence="1" type="ORF">CRP01_11430</name>
</gene>
<proteinExistence type="predicted"/>
<dbReference type="EMBL" id="PDUD01000018">
    <property type="protein sequence ID" value="PHN06186.1"/>
    <property type="molecule type" value="Genomic_DNA"/>
</dbReference>
<dbReference type="OrthoDB" id="129642at2"/>
<protein>
    <submittedName>
        <fullName evidence="1">Uncharacterized protein</fullName>
    </submittedName>
</protein>
<evidence type="ECO:0000313" key="2">
    <source>
        <dbReference type="Proteomes" id="UP000223913"/>
    </source>
</evidence>
<accession>A0A2D0NCT9</accession>
<organism evidence="1 2">
    <name type="scientific">Flavilitoribacter nigricans (strain ATCC 23147 / DSM 23189 / NBRC 102662 / NCIMB 1420 / SS-2)</name>
    <name type="common">Lewinella nigricans</name>
    <dbReference type="NCBI Taxonomy" id="1122177"/>
    <lineage>
        <taxon>Bacteria</taxon>
        <taxon>Pseudomonadati</taxon>
        <taxon>Bacteroidota</taxon>
        <taxon>Saprospiria</taxon>
        <taxon>Saprospirales</taxon>
        <taxon>Lewinellaceae</taxon>
        <taxon>Flavilitoribacter</taxon>
    </lineage>
</organism>
<evidence type="ECO:0000313" key="1">
    <source>
        <dbReference type="EMBL" id="PHN06186.1"/>
    </source>
</evidence>
<reference evidence="1 2" key="1">
    <citation type="submission" date="2017-10" db="EMBL/GenBank/DDBJ databases">
        <title>The draft genome sequence of Lewinella nigricans NBRC 102662.</title>
        <authorList>
            <person name="Wang K."/>
        </authorList>
    </citation>
    <scope>NUCLEOTIDE SEQUENCE [LARGE SCALE GENOMIC DNA]</scope>
    <source>
        <strain evidence="1 2">NBRC 102662</strain>
    </source>
</reference>
<dbReference type="RefSeq" id="WP_099150170.1">
    <property type="nucleotide sequence ID" value="NZ_PDUD01000018.1"/>
</dbReference>
<dbReference type="AlphaFoldDB" id="A0A2D0NCT9"/>